<feature type="region of interest" description="Disordered" evidence="1">
    <location>
        <begin position="21"/>
        <end position="55"/>
    </location>
</feature>
<dbReference type="EMBL" id="DSRU01000054">
    <property type="protein sequence ID" value="HFM97074.1"/>
    <property type="molecule type" value="Genomic_DNA"/>
</dbReference>
<sequence>MSDPTLLAVLALSQGAASEALPPQFVEPTTPPAVSQPQAERSPQVQPSAQSSLPTTQARFEVQPDNAPTATEFSYTVRPTSGTQLYAQRLAALRSGRLYTRLPVNSYQAIWRKATRQPTYQQWRQLLTLEARAVAGGQGNNRLSVMLGDSLSMWFPSDRLPSNHLWLNQGISGDTTWGILQRLNTFANTRPSTIYLMAGVNDLKMGYTDAQIIGNMQKILTRLRQMHPQAQIVVQSILPTRTPRIPNARITNLNQTLQRLSDRYQATYLDLYSQMVDYDGFMQAGLTTDGLHLNARGYETWEWQLRQVETVVARR</sequence>
<feature type="compositionally biased region" description="Polar residues" evidence="1">
    <location>
        <begin position="32"/>
        <end position="55"/>
    </location>
</feature>
<dbReference type="InterPro" id="IPR051532">
    <property type="entry name" value="Ester_Hydrolysis_Enzymes"/>
</dbReference>
<dbReference type="PANTHER" id="PTHR30383:SF5">
    <property type="entry name" value="SGNH HYDROLASE-TYPE ESTERASE DOMAIN-CONTAINING PROTEIN"/>
    <property type="match status" value="1"/>
</dbReference>
<evidence type="ECO:0000313" key="3">
    <source>
        <dbReference type="EMBL" id="HFM97074.1"/>
    </source>
</evidence>
<dbReference type="InterPro" id="IPR036514">
    <property type="entry name" value="SGNH_hydro_sf"/>
</dbReference>
<evidence type="ECO:0000259" key="2">
    <source>
        <dbReference type="Pfam" id="PF13472"/>
    </source>
</evidence>
<comment type="caution">
    <text evidence="3">The sequence shown here is derived from an EMBL/GenBank/DDBJ whole genome shotgun (WGS) entry which is preliminary data.</text>
</comment>
<dbReference type="PANTHER" id="PTHR30383">
    <property type="entry name" value="THIOESTERASE 1/PROTEASE 1/LYSOPHOSPHOLIPASE L1"/>
    <property type="match status" value="1"/>
</dbReference>
<feature type="domain" description="SGNH hydrolase-type esterase" evidence="2">
    <location>
        <begin position="163"/>
        <end position="299"/>
    </location>
</feature>
<dbReference type="Pfam" id="PF13472">
    <property type="entry name" value="Lipase_GDSL_2"/>
    <property type="match status" value="1"/>
</dbReference>
<evidence type="ECO:0000256" key="1">
    <source>
        <dbReference type="SAM" id="MobiDB-lite"/>
    </source>
</evidence>
<dbReference type="Gene3D" id="3.40.50.1110">
    <property type="entry name" value="SGNH hydrolase"/>
    <property type="match status" value="1"/>
</dbReference>
<dbReference type="GO" id="GO:0004622">
    <property type="term" value="F:phosphatidylcholine lysophospholipase activity"/>
    <property type="evidence" value="ECO:0007669"/>
    <property type="project" value="TreeGrafter"/>
</dbReference>
<accession>A0A7C3PCZ2</accession>
<gene>
    <name evidence="3" type="ORF">ENR64_04755</name>
</gene>
<dbReference type="SUPFAM" id="SSF52266">
    <property type="entry name" value="SGNH hydrolase"/>
    <property type="match status" value="1"/>
</dbReference>
<protein>
    <submittedName>
        <fullName evidence="3">Lysophospholipase</fullName>
    </submittedName>
</protein>
<reference evidence="3" key="1">
    <citation type="journal article" date="2020" name="mSystems">
        <title>Genome- and Community-Level Interaction Insights into Carbon Utilization and Element Cycling Functions of Hydrothermarchaeota in Hydrothermal Sediment.</title>
        <authorList>
            <person name="Zhou Z."/>
            <person name="Liu Y."/>
            <person name="Xu W."/>
            <person name="Pan J."/>
            <person name="Luo Z.H."/>
            <person name="Li M."/>
        </authorList>
    </citation>
    <scope>NUCLEOTIDE SEQUENCE [LARGE SCALE GENOMIC DNA]</scope>
    <source>
        <strain evidence="3">SpSt-418</strain>
    </source>
</reference>
<dbReference type="AlphaFoldDB" id="A0A7C3PCZ2"/>
<dbReference type="InterPro" id="IPR013830">
    <property type="entry name" value="SGNH_hydro"/>
</dbReference>
<name>A0A7C3PCZ2_9CYAN</name>
<proteinExistence type="predicted"/>
<organism evidence="3">
    <name type="scientific">Oscillatoriales cyanobacterium SpSt-418</name>
    <dbReference type="NCBI Taxonomy" id="2282169"/>
    <lineage>
        <taxon>Bacteria</taxon>
        <taxon>Bacillati</taxon>
        <taxon>Cyanobacteriota</taxon>
        <taxon>Cyanophyceae</taxon>
        <taxon>Oscillatoriophycideae</taxon>
        <taxon>Oscillatoriales</taxon>
    </lineage>
</organism>